<dbReference type="Pfam" id="PF01321">
    <property type="entry name" value="Creatinase_N"/>
    <property type="match status" value="1"/>
</dbReference>
<dbReference type="Proteomes" id="UP000294558">
    <property type="component" value="Unassembled WGS sequence"/>
</dbReference>
<reference evidence="5 6" key="1">
    <citation type="submission" date="2019-03" db="EMBL/GenBank/DDBJ databases">
        <title>Sequencing the genomes of 1000 actinobacteria strains.</title>
        <authorList>
            <person name="Klenk H.-P."/>
        </authorList>
    </citation>
    <scope>NUCLEOTIDE SEQUENCE [LARGE SCALE GENOMIC DNA]</scope>
    <source>
        <strain evidence="5 6">DSM 18936</strain>
    </source>
</reference>
<dbReference type="GO" id="GO:0046872">
    <property type="term" value="F:metal ion binding"/>
    <property type="evidence" value="ECO:0007669"/>
    <property type="project" value="UniProtKB-KW"/>
</dbReference>
<evidence type="ECO:0000256" key="2">
    <source>
        <dbReference type="ARBA" id="ARBA00022801"/>
    </source>
</evidence>
<keyword evidence="1" id="KW-0479">Metal-binding</keyword>
<dbReference type="InterPro" id="IPR000587">
    <property type="entry name" value="Creatinase_N"/>
</dbReference>
<dbReference type="InterPro" id="IPR050659">
    <property type="entry name" value="Peptidase_M24B"/>
</dbReference>
<dbReference type="SUPFAM" id="SSF53092">
    <property type="entry name" value="Creatinase/prolidase N-terminal domain"/>
    <property type="match status" value="1"/>
</dbReference>
<dbReference type="PRINTS" id="PR00599">
    <property type="entry name" value="MAPEPTIDASE"/>
</dbReference>
<keyword evidence="2" id="KW-0378">Hydrolase</keyword>
<keyword evidence="5" id="KW-0645">Protease</keyword>
<dbReference type="InterPro" id="IPR029149">
    <property type="entry name" value="Creatin/AminoP/Spt16_N"/>
</dbReference>
<sequence>MSVREHLPPIGYAGRIGRVRHRATDLGFDGVLVTDLIDIRWLTGFTGSSGTLLITPDRAVFVTDGRYRDRAADEFAASGAEADIVAGFTKLEQQQRLDDAAHNLSKIGASAASIDHESWTRLATRLPIAPITTIVADERRAKDEGEVARIELAAEFADAALAEVAPLLGYGLTEADVRTELEYRMRRHGADGPSYDTIVASGPTNAARPHHEPTDRLIVEGDTVVIDVGALVDGYHSDMTRSYVIGEPTAQQREIYDLVLTAQLAGLSAVTAGRRAAAVDTACRTLFEGAGYRDWYLHSTGHGVGLQIHEDPYESPVSEQTLVAGDVVTVEPGLYRVGFGGFRVEDLVEVESDGCRVLTQSPKDTPCLPSPPTT</sequence>
<keyword evidence="5" id="KW-0031">Aminopeptidase</keyword>
<evidence type="ECO:0000256" key="1">
    <source>
        <dbReference type="ARBA" id="ARBA00022723"/>
    </source>
</evidence>
<dbReference type="OrthoDB" id="9806388at2"/>
<organism evidence="5 6">
    <name type="scientific">Ilumatobacter fluminis</name>
    <dbReference type="NCBI Taxonomy" id="467091"/>
    <lineage>
        <taxon>Bacteria</taxon>
        <taxon>Bacillati</taxon>
        <taxon>Actinomycetota</taxon>
        <taxon>Acidimicrobiia</taxon>
        <taxon>Acidimicrobiales</taxon>
        <taxon>Ilumatobacteraceae</taxon>
        <taxon>Ilumatobacter</taxon>
    </lineage>
</organism>
<dbReference type="AlphaFoldDB" id="A0A4R7HZP1"/>
<feature type="domain" description="Creatinase N-terminal" evidence="4">
    <location>
        <begin position="15"/>
        <end position="139"/>
    </location>
</feature>
<keyword evidence="6" id="KW-1185">Reference proteome</keyword>
<gene>
    <name evidence="5" type="ORF">BDK89_1904</name>
</gene>
<dbReference type="Gene3D" id="3.90.230.10">
    <property type="entry name" value="Creatinase/methionine aminopeptidase superfamily"/>
    <property type="match status" value="1"/>
</dbReference>
<dbReference type="Pfam" id="PF00557">
    <property type="entry name" value="Peptidase_M24"/>
    <property type="match status" value="1"/>
</dbReference>
<name>A0A4R7HZP1_9ACTN</name>
<dbReference type="InterPro" id="IPR001714">
    <property type="entry name" value="Pept_M24_MAP"/>
</dbReference>
<dbReference type="PANTHER" id="PTHR46112">
    <property type="entry name" value="AMINOPEPTIDASE"/>
    <property type="match status" value="1"/>
</dbReference>
<feature type="domain" description="Peptidase M24" evidence="3">
    <location>
        <begin position="149"/>
        <end position="351"/>
    </location>
</feature>
<evidence type="ECO:0000313" key="6">
    <source>
        <dbReference type="Proteomes" id="UP000294558"/>
    </source>
</evidence>
<dbReference type="RefSeq" id="WP_133868712.1">
    <property type="nucleotide sequence ID" value="NZ_SOAU01000001.1"/>
</dbReference>
<dbReference type="PROSITE" id="PS00491">
    <property type="entry name" value="PROLINE_PEPTIDASE"/>
    <property type="match status" value="1"/>
</dbReference>
<dbReference type="EMBL" id="SOAU01000001">
    <property type="protein sequence ID" value="TDT16320.1"/>
    <property type="molecule type" value="Genomic_DNA"/>
</dbReference>
<dbReference type="SUPFAM" id="SSF55920">
    <property type="entry name" value="Creatinase/aminopeptidase"/>
    <property type="match status" value="1"/>
</dbReference>
<dbReference type="Gene3D" id="3.40.350.10">
    <property type="entry name" value="Creatinase/prolidase N-terminal domain"/>
    <property type="match status" value="1"/>
</dbReference>
<evidence type="ECO:0000259" key="4">
    <source>
        <dbReference type="Pfam" id="PF01321"/>
    </source>
</evidence>
<dbReference type="InterPro" id="IPR001131">
    <property type="entry name" value="Peptidase_M24B_aminopep-P_CS"/>
</dbReference>
<dbReference type="PANTHER" id="PTHR46112:SF8">
    <property type="entry name" value="CYTOPLASMIC PEPTIDASE PEPQ-RELATED"/>
    <property type="match status" value="1"/>
</dbReference>
<evidence type="ECO:0000259" key="3">
    <source>
        <dbReference type="Pfam" id="PF00557"/>
    </source>
</evidence>
<dbReference type="GO" id="GO:0004177">
    <property type="term" value="F:aminopeptidase activity"/>
    <property type="evidence" value="ECO:0007669"/>
    <property type="project" value="UniProtKB-KW"/>
</dbReference>
<evidence type="ECO:0000313" key="5">
    <source>
        <dbReference type="EMBL" id="TDT16320.1"/>
    </source>
</evidence>
<dbReference type="GO" id="GO:0008235">
    <property type="term" value="F:metalloexopeptidase activity"/>
    <property type="evidence" value="ECO:0007669"/>
    <property type="project" value="UniProtKB-ARBA"/>
</dbReference>
<accession>A0A4R7HZP1</accession>
<comment type="caution">
    <text evidence="5">The sequence shown here is derived from an EMBL/GenBank/DDBJ whole genome shotgun (WGS) entry which is preliminary data.</text>
</comment>
<dbReference type="InterPro" id="IPR036005">
    <property type="entry name" value="Creatinase/aminopeptidase-like"/>
</dbReference>
<dbReference type="InterPro" id="IPR000994">
    <property type="entry name" value="Pept_M24"/>
</dbReference>
<protein>
    <submittedName>
        <fullName evidence="5">Xaa-Pro aminopeptidase</fullName>
    </submittedName>
</protein>
<proteinExistence type="predicted"/>